<accession>A0ABY8QTX7</accession>
<evidence type="ECO:0000313" key="3">
    <source>
        <dbReference type="Proteomes" id="UP001209083"/>
    </source>
</evidence>
<keyword evidence="1" id="KW-1133">Transmembrane helix</keyword>
<organism evidence="2 3">
    <name type="scientific">Saxibacter everestensis</name>
    <dbReference type="NCBI Taxonomy" id="2909229"/>
    <lineage>
        <taxon>Bacteria</taxon>
        <taxon>Bacillati</taxon>
        <taxon>Actinomycetota</taxon>
        <taxon>Actinomycetes</taxon>
        <taxon>Micrococcales</taxon>
        <taxon>Brevibacteriaceae</taxon>
        <taxon>Saxibacter</taxon>
    </lineage>
</organism>
<dbReference type="Pfam" id="PF07332">
    <property type="entry name" value="Phage_holin_3_6"/>
    <property type="match status" value="1"/>
</dbReference>
<dbReference type="InterPro" id="IPR009937">
    <property type="entry name" value="Phage_holin_3_6"/>
</dbReference>
<evidence type="ECO:0000256" key="1">
    <source>
        <dbReference type="SAM" id="Phobius"/>
    </source>
</evidence>
<keyword evidence="1" id="KW-0812">Transmembrane</keyword>
<keyword evidence="1" id="KW-0472">Membrane</keyword>
<evidence type="ECO:0000313" key="2">
    <source>
        <dbReference type="EMBL" id="WGW12261.1"/>
    </source>
</evidence>
<keyword evidence="3" id="KW-1185">Reference proteome</keyword>
<dbReference type="RefSeq" id="WP_349639060.1">
    <property type="nucleotide sequence ID" value="NZ_CP090958.1"/>
</dbReference>
<reference evidence="2 3" key="1">
    <citation type="submission" date="2023-05" db="EMBL/GenBank/DDBJ databases">
        <title>Lithophilousrod everest ZFBP1038 complete genpme.</title>
        <authorList>
            <person name="Tian M."/>
        </authorList>
    </citation>
    <scope>NUCLEOTIDE SEQUENCE [LARGE SCALE GENOMIC DNA]</scope>
    <source>
        <strain evidence="2 3">ZFBP1038</strain>
    </source>
</reference>
<feature type="transmembrane region" description="Helical" evidence="1">
    <location>
        <begin position="60"/>
        <end position="85"/>
    </location>
</feature>
<proteinExistence type="predicted"/>
<sequence>MTSHSAGGHSAAGNADNASAASLGDLVGRLTQDLSTLLRQEIALAKAEARQTAQKAGAGIGLLVGALIAAQFVLLFLSAALWYGLGTQIGFGWSAIIVAVIWAVVALVLAMVGRGKLKQAQGLPETASTVKEIPEALKGNEGRQ</sequence>
<dbReference type="Proteomes" id="UP001209083">
    <property type="component" value="Chromosome"/>
</dbReference>
<protein>
    <submittedName>
        <fullName evidence="2">Phage holin family protein</fullName>
    </submittedName>
</protein>
<feature type="transmembrane region" description="Helical" evidence="1">
    <location>
        <begin position="91"/>
        <end position="112"/>
    </location>
</feature>
<dbReference type="EMBL" id="CP090958">
    <property type="protein sequence ID" value="WGW12261.1"/>
    <property type="molecule type" value="Genomic_DNA"/>
</dbReference>
<gene>
    <name evidence="2" type="ORF">LWF01_00395</name>
</gene>
<name>A0ABY8QTX7_9MICO</name>